<evidence type="ECO:0000313" key="2">
    <source>
        <dbReference type="EMBL" id="PMM78441.1"/>
    </source>
</evidence>
<name>A0A2N7KNZ6_9VIBR</name>
<dbReference type="SUPFAM" id="SSF103473">
    <property type="entry name" value="MFS general substrate transporter"/>
    <property type="match status" value="1"/>
</dbReference>
<dbReference type="AlphaFoldDB" id="A0A2N7KNZ6"/>
<dbReference type="Proteomes" id="UP000235406">
    <property type="component" value="Unassembled WGS sequence"/>
</dbReference>
<dbReference type="EMBL" id="MCZK01000002">
    <property type="protein sequence ID" value="PMM78441.1"/>
    <property type="molecule type" value="Genomic_DNA"/>
</dbReference>
<proteinExistence type="predicted"/>
<comment type="caution">
    <text evidence="2">The sequence shown here is derived from an EMBL/GenBank/DDBJ whole genome shotgun (WGS) entry which is preliminary data.</text>
</comment>
<dbReference type="RefSeq" id="WP_102433653.1">
    <property type="nucleotide sequence ID" value="NZ_CAWNVI010000002.1"/>
</dbReference>
<protein>
    <submittedName>
        <fullName evidence="2">Uncharacterized protein</fullName>
    </submittedName>
</protein>
<feature type="transmembrane region" description="Helical" evidence="1">
    <location>
        <begin position="43"/>
        <end position="64"/>
    </location>
</feature>
<keyword evidence="1" id="KW-0472">Membrane</keyword>
<sequence>MNNPQLKRFQHLSAVTLLFGIPLKLFALAGLFAGFGFIVFIDWFGWLFGLPIGALWCALIMMPLRWAHEDDPHAWVFWLARRKTTDLTSDDVNIKRLSIIKEQGVYSYQQWKQQR</sequence>
<keyword evidence="1" id="KW-0812">Transmembrane</keyword>
<feature type="transmembrane region" description="Helical" evidence="1">
    <location>
        <begin position="12"/>
        <end position="37"/>
    </location>
</feature>
<evidence type="ECO:0000256" key="1">
    <source>
        <dbReference type="SAM" id="Phobius"/>
    </source>
</evidence>
<keyword evidence="1" id="KW-1133">Transmembrane helix</keyword>
<dbReference type="InterPro" id="IPR036259">
    <property type="entry name" value="MFS_trans_sf"/>
</dbReference>
<organism evidence="2 3">
    <name type="scientific">Vibrio lentus</name>
    <dbReference type="NCBI Taxonomy" id="136468"/>
    <lineage>
        <taxon>Bacteria</taxon>
        <taxon>Pseudomonadati</taxon>
        <taxon>Pseudomonadota</taxon>
        <taxon>Gammaproteobacteria</taxon>
        <taxon>Vibrionales</taxon>
        <taxon>Vibrionaceae</taxon>
        <taxon>Vibrio</taxon>
    </lineage>
</organism>
<evidence type="ECO:0000313" key="3">
    <source>
        <dbReference type="Proteomes" id="UP000235406"/>
    </source>
</evidence>
<reference evidence="3" key="1">
    <citation type="submission" date="2016-07" db="EMBL/GenBank/DDBJ databases">
        <title>Nontailed viruses are major unrecognized killers of bacteria in the ocean.</title>
        <authorList>
            <person name="Kauffman K."/>
            <person name="Hussain F."/>
            <person name="Yang J."/>
            <person name="Arevalo P."/>
            <person name="Brown J."/>
            <person name="Cutler M."/>
            <person name="Kelly L."/>
            <person name="Polz M.F."/>
        </authorList>
    </citation>
    <scope>NUCLEOTIDE SEQUENCE [LARGE SCALE GENOMIC DNA]</scope>
    <source>
        <strain evidence="3">10N.261.46.F8</strain>
    </source>
</reference>
<gene>
    <name evidence="2" type="ORF">BCT49_00055</name>
</gene>
<accession>A0A2N7KNZ6</accession>